<organism evidence="4">
    <name type="scientific">Menopon gallinae</name>
    <name type="common">poultry shaft louse</name>
    <dbReference type="NCBI Taxonomy" id="328185"/>
    <lineage>
        <taxon>Eukaryota</taxon>
        <taxon>Metazoa</taxon>
        <taxon>Ecdysozoa</taxon>
        <taxon>Arthropoda</taxon>
        <taxon>Hexapoda</taxon>
        <taxon>Insecta</taxon>
        <taxon>Pterygota</taxon>
        <taxon>Neoptera</taxon>
        <taxon>Paraneoptera</taxon>
        <taxon>Psocodea</taxon>
        <taxon>Troctomorpha</taxon>
        <taxon>Phthiraptera</taxon>
        <taxon>Amblycera</taxon>
        <taxon>Menoponidae</taxon>
        <taxon>Menopon</taxon>
    </lineage>
</organism>
<reference evidence="4" key="1">
    <citation type="journal article" date="2024" name="Gigascience">
        <title>Chromosome-level genome of the poultry shaft louse Menopon gallinae provides insight into the host-switching and adaptive evolution of parasitic lice.</title>
        <authorList>
            <person name="Xu Y."/>
            <person name="Ma L."/>
            <person name="Liu S."/>
            <person name="Liang Y."/>
            <person name="Liu Q."/>
            <person name="He Z."/>
            <person name="Tian L."/>
            <person name="Duan Y."/>
            <person name="Cai W."/>
            <person name="Li H."/>
            <person name="Song F."/>
        </authorList>
    </citation>
    <scope>NUCLEOTIDE SEQUENCE</scope>
    <source>
        <strain evidence="4">Cailab_2023a</strain>
    </source>
</reference>
<feature type="transmembrane region" description="Helical" evidence="2">
    <location>
        <begin position="536"/>
        <end position="559"/>
    </location>
</feature>
<accession>A0AAW2HB20</accession>
<proteinExistence type="predicted"/>
<evidence type="ECO:0000313" key="4">
    <source>
        <dbReference type="EMBL" id="KAL0266748.1"/>
    </source>
</evidence>
<dbReference type="EMBL" id="JARGDH010000005">
    <property type="protein sequence ID" value="KAL0266748.1"/>
    <property type="molecule type" value="Genomic_DNA"/>
</dbReference>
<keyword evidence="2" id="KW-0812">Transmembrane</keyword>
<feature type="region of interest" description="Disordered" evidence="1">
    <location>
        <begin position="171"/>
        <end position="212"/>
    </location>
</feature>
<comment type="caution">
    <text evidence="4">The sequence shown here is derived from an EMBL/GenBank/DDBJ whole genome shotgun (WGS) entry which is preliminary data.</text>
</comment>
<gene>
    <name evidence="4" type="ORF">PYX00_009204</name>
</gene>
<name>A0AAW2HB20_9NEOP</name>
<keyword evidence="2" id="KW-1133">Transmembrane helix</keyword>
<feature type="compositionally biased region" description="Low complexity" evidence="1">
    <location>
        <begin position="177"/>
        <end position="187"/>
    </location>
</feature>
<sequence>MSPISLVVLLIAPITCHRLIVPPQVETEWDSVIVSSDPIKVTQGKNSLEKNDTGREPDYAIRLNKNTLEEGLPESRSSRNCKYNDISCLYGTETPKVEPERADNQEIIDRFLEQYSSITNAKFGPELNRTDVEEKSYWNGNPERPNHPFEDNKNWVTLETVPWSTSMVSKWQPNVQPTHPSPSSFEPPSQPHRPSEDKPWHYGSMSTSQPTLQTWTTHRPAPVTTNYGSYTPVASSNFPQHKPSSQWGIGNNDIITDNRPTNFPIGNGGYQSFHGSTQNFHSHSPSYQEAQHTMTTHQVTRPTRYPSINKHPSTYPDTGNGEWVLLSTTKGYSVPSGYRGSGKTMYEPIKANHVSGHFPDVKPADISRYHEEDIDFKAPAANRRNLDLGSYEVNEDNKENIDLKGLRALHSENGSTIYAKDNGRRERSDWNMEEAPLQILYSSTNDKEQEPVTLRRKVRLQVLPPASNTTTLSHGGLLEVDGNFHSVDEDHRALEEEKIKQLSKIAKVRRSNFTLYKMVPASVGSVSGKSMRDKSAAVLAAVGAGMIPATMAVLVPMALGRKKRDVPERKFAYNTKMSFN</sequence>
<dbReference type="AlphaFoldDB" id="A0AAW2HB20"/>
<protein>
    <submittedName>
        <fullName evidence="4">Uncharacterized protein</fullName>
    </submittedName>
</protein>
<evidence type="ECO:0000256" key="1">
    <source>
        <dbReference type="SAM" id="MobiDB-lite"/>
    </source>
</evidence>
<keyword evidence="2" id="KW-0472">Membrane</keyword>
<feature type="chain" id="PRO_5043363075" evidence="3">
    <location>
        <begin position="17"/>
        <end position="580"/>
    </location>
</feature>
<keyword evidence="3" id="KW-0732">Signal</keyword>
<feature type="signal peptide" evidence="3">
    <location>
        <begin position="1"/>
        <end position="16"/>
    </location>
</feature>
<evidence type="ECO:0000256" key="2">
    <source>
        <dbReference type="SAM" id="Phobius"/>
    </source>
</evidence>
<evidence type="ECO:0000256" key="3">
    <source>
        <dbReference type="SAM" id="SignalP"/>
    </source>
</evidence>